<dbReference type="PANTHER" id="PTHR13904:SF4">
    <property type="entry name" value="NOP DOMAIN-CONTAINING PROTEIN"/>
    <property type="match status" value="1"/>
</dbReference>
<evidence type="ECO:0000313" key="9">
    <source>
        <dbReference type="Proteomes" id="UP000032141"/>
    </source>
</evidence>
<evidence type="ECO:0000256" key="3">
    <source>
        <dbReference type="ARBA" id="ARBA00022728"/>
    </source>
</evidence>
<dbReference type="Pfam" id="PF01798">
    <property type="entry name" value="Nop"/>
    <property type="match status" value="2"/>
</dbReference>
<evidence type="ECO:0000256" key="6">
    <source>
        <dbReference type="SAM" id="MobiDB-lite"/>
    </source>
</evidence>
<evidence type="ECO:0000256" key="1">
    <source>
        <dbReference type="ARBA" id="ARBA00005572"/>
    </source>
</evidence>
<dbReference type="Gene3D" id="1.10.287.4070">
    <property type="match status" value="2"/>
</dbReference>
<dbReference type="EnsemblPlants" id="Bo5g020710.1">
    <property type="protein sequence ID" value="Bo5g020710.1"/>
    <property type="gene ID" value="Bo5g020710"/>
</dbReference>
<dbReference type="SUPFAM" id="SSF89124">
    <property type="entry name" value="Nop domain"/>
    <property type="match status" value="1"/>
</dbReference>
<dbReference type="Gramene" id="Bo5g020710.1">
    <property type="protein sequence ID" value="Bo5g020710.1"/>
    <property type="gene ID" value="Bo5g020710"/>
</dbReference>
<reference evidence="8 9" key="1">
    <citation type="journal article" date="2014" name="Genome Biol.">
        <title>Transcriptome and methylome profiling reveals relics of genome dominance in the mesopolyploid Brassica oleracea.</title>
        <authorList>
            <person name="Parkin I.A."/>
            <person name="Koh C."/>
            <person name="Tang H."/>
            <person name="Robinson S.J."/>
            <person name="Kagale S."/>
            <person name="Clarke W.E."/>
            <person name="Town C.D."/>
            <person name="Nixon J."/>
            <person name="Krishnakumar V."/>
            <person name="Bidwell S.L."/>
            <person name="Denoeud F."/>
            <person name="Belcram H."/>
            <person name="Links M.G."/>
            <person name="Just J."/>
            <person name="Clarke C."/>
            <person name="Bender T."/>
            <person name="Huebert T."/>
            <person name="Mason A.S."/>
            <person name="Pires J.C."/>
            <person name="Barker G."/>
            <person name="Moore J."/>
            <person name="Walley P.G."/>
            <person name="Manoli S."/>
            <person name="Batley J."/>
            <person name="Edwards D."/>
            <person name="Nelson M.N."/>
            <person name="Wang X."/>
            <person name="Paterson A.H."/>
            <person name="King G."/>
            <person name="Bancroft I."/>
            <person name="Chalhoub B."/>
            <person name="Sharpe A.G."/>
        </authorList>
    </citation>
    <scope>NUCLEOTIDE SEQUENCE</scope>
    <source>
        <strain evidence="8 9">cv. TO1000</strain>
    </source>
</reference>
<evidence type="ECO:0000256" key="2">
    <source>
        <dbReference type="ARBA" id="ARBA00022664"/>
    </source>
</evidence>
<keyword evidence="3" id="KW-0747">Spliceosome</keyword>
<dbReference type="SMART" id="SM00931">
    <property type="entry name" value="NOSIC"/>
    <property type="match status" value="1"/>
</dbReference>
<dbReference type="GO" id="GO:0046540">
    <property type="term" value="C:U4/U6 x U5 tri-snRNP complex"/>
    <property type="evidence" value="ECO:0007669"/>
    <property type="project" value="InterPro"/>
</dbReference>
<dbReference type="InterPro" id="IPR036070">
    <property type="entry name" value="Nop_dom_sf"/>
</dbReference>
<dbReference type="InterPro" id="IPR012976">
    <property type="entry name" value="NOSIC"/>
</dbReference>
<dbReference type="GO" id="GO:0003723">
    <property type="term" value="F:RNA binding"/>
    <property type="evidence" value="ECO:0007669"/>
    <property type="project" value="UniProtKB-KW"/>
</dbReference>
<keyword evidence="5" id="KW-0508">mRNA splicing</keyword>
<dbReference type="PANTHER" id="PTHR13904">
    <property type="entry name" value="PRE-MRNA SPLICING FACTOR PRP31"/>
    <property type="match status" value="1"/>
</dbReference>
<dbReference type="InterPro" id="IPR042239">
    <property type="entry name" value="Nop_C"/>
</dbReference>
<evidence type="ECO:0000313" key="8">
    <source>
        <dbReference type="EnsemblPlants" id="Bo5g020710.1"/>
    </source>
</evidence>
<dbReference type="InterPro" id="IPR019175">
    <property type="entry name" value="Prp31_C"/>
</dbReference>
<organism evidence="8 9">
    <name type="scientific">Brassica oleracea var. oleracea</name>
    <dbReference type="NCBI Taxonomy" id="109376"/>
    <lineage>
        <taxon>Eukaryota</taxon>
        <taxon>Viridiplantae</taxon>
        <taxon>Streptophyta</taxon>
        <taxon>Embryophyta</taxon>
        <taxon>Tracheophyta</taxon>
        <taxon>Spermatophyta</taxon>
        <taxon>Magnoliopsida</taxon>
        <taxon>eudicotyledons</taxon>
        <taxon>Gunneridae</taxon>
        <taxon>Pentapetalae</taxon>
        <taxon>rosids</taxon>
        <taxon>malvids</taxon>
        <taxon>Brassicales</taxon>
        <taxon>Brassicaceae</taxon>
        <taxon>Brassiceae</taxon>
        <taxon>Brassica</taxon>
    </lineage>
</organism>
<dbReference type="STRING" id="109376.A0A0D3CAF7"/>
<keyword evidence="4" id="KW-0694">RNA-binding</keyword>
<dbReference type="SMR" id="A0A0D3CAF7"/>
<reference evidence="8" key="2">
    <citation type="submission" date="2015-03" db="UniProtKB">
        <authorList>
            <consortium name="EnsemblPlants"/>
        </authorList>
    </citation>
    <scope>IDENTIFICATION</scope>
</reference>
<dbReference type="InterPro" id="IPR027105">
    <property type="entry name" value="Prp31"/>
</dbReference>
<proteinExistence type="inferred from homology"/>
<dbReference type="GO" id="GO:0071011">
    <property type="term" value="C:precatalytic spliceosome"/>
    <property type="evidence" value="ECO:0007669"/>
    <property type="project" value="TreeGrafter"/>
</dbReference>
<evidence type="ECO:0000259" key="7">
    <source>
        <dbReference type="PROSITE" id="PS51358"/>
    </source>
</evidence>
<evidence type="ECO:0000256" key="5">
    <source>
        <dbReference type="ARBA" id="ARBA00023187"/>
    </source>
</evidence>
<dbReference type="FunFam" id="1.10.246.90:FF:000002">
    <property type="entry name" value="U4/U6 small nuclear ribonucleoprotein Prp31"/>
    <property type="match status" value="1"/>
</dbReference>
<feature type="region of interest" description="Disordered" evidence="6">
    <location>
        <begin position="357"/>
        <end position="383"/>
    </location>
</feature>
<dbReference type="GO" id="GO:0005687">
    <property type="term" value="C:U4 snRNP"/>
    <property type="evidence" value="ECO:0007669"/>
    <property type="project" value="TreeGrafter"/>
</dbReference>
<evidence type="ECO:0000256" key="4">
    <source>
        <dbReference type="ARBA" id="ARBA00022884"/>
    </source>
</evidence>
<dbReference type="OMA" id="SFVHHAI"/>
<keyword evidence="9" id="KW-1185">Reference proteome</keyword>
<dbReference type="GO" id="GO:0000244">
    <property type="term" value="P:spliceosomal tri-snRNP complex assembly"/>
    <property type="evidence" value="ECO:0007669"/>
    <property type="project" value="InterPro"/>
</dbReference>
<feature type="domain" description="Nop" evidence="7">
    <location>
        <begin position="239"/>
        <end position="357"/>
    </location>
</feature>
<sequence>MAELEDSFLAEIDELSDYEEAGFEENAGSYGGDIAMDMSDLETLKSDDDLDSVSKLQKTQRYADIMNKVEDALGKDSYGALSEDDPLYKLIVDCNKLSVDIENEIVTVHGFIRSKYRLRFPELESFVHHAIEYASVVKQIGDAKDLTLVPLEGLSASTIEYASVVKQIGDTKDLITQVPLKGLSARTTVSILLTASTTKGKPLPSDVLQKTLEACDRAIELDSALKKILAFVETKMGCIAPNLSAVVGSAVAAKLMATAGGLSGLAKMPSCNVQVLGQKRKNLDGFSAVTTQSRVGYLEHTEIFQNTPPGLRSRAIKLLAGKSTLAARVDACRGDPSGTNGRSLREEIQKKIDKLQEPGVARQPKPLPVPDMTSKKKRGGRRLRKMKERYAVTEMRKLSNRVAFGVACEESSLGDGLGEGYGMLGQGGSKRLRVSSVPSKLKLGAKLEKKLKERQYTSGVATTGTSGFMTSRLAFTPVQGIELCNPGAVKLFSGTQSTYFSESGTFSKIKKI</sequence>
<dbReference type="Pfam" id="PF09785">
    <property type="entry name" value="Prp31_C"/>
    <property type="match status" value="1"/>
</dbReference>
<dbReference type="PROSITE" id="PS51358">
    <property type="entry name" value="NOP"/>
    <property type="match status" value="1"/>
</dbReference>
<dbReference type="Proteomes" id="UP000032141">
    <property type="component" value="Chromosome C5"/>
</dbReference>
<dbReference type="AlphaFoldDB" id="A0A0D3CAF7"/>
<accession>A0A0D3CAF7</accession>
<keyword evidence="2" id="KW-0507">mRNA processing</keyword>
<dbReference type="eggNOG" id="KOG2574">
    <property type="taxonomic scope" value="Eukaryota"/>
</dbReference>
<dbReference type="Gene3D" id="1.10.246.90">
    <property type="entry name" value="Nop domain"/>
    <property type="match status" value="1"/>
</dbReference>
<dbReference type="HOGENOM" id="CLU_026337_2_1_1"/>
<name>A0A0D3CAF7_BRAOL</name>
<comment type="similarity">
    <text evidence="1">Belongs to the PRP31 family.</text>
</comment>
<dbReference type="InterPro" id="IPR002687">
    <property type="entry name" value="Nop_dom"/>
</dbReference>
<protein>
    <recommendedName>
        <fullName evidence="7">Nop domain-containing protein</fullName>
    </recommendedName>
</protein>